<dbReference type="SUPFAM" id="SSF46785">
    <property type="entry name" value="Winged helix' DNA-binding domain"/>
    <property type="match status" value="1"/>
</dbReference>
<evidence type="ECO:0000259" key="2">
    <source>
        <dbReference type="Pfam" id="PF07515"/>
    </source>
</evidence>
<dbReference type="InterPro" id="IPR011119">
    <property type="entry name" value="Unchr_helicase_relaxase_TraI"/>
</dbReference>
<feature type="domain" description="Putative conjugal transfer nickase/helicase TraI C-terminal" evidence="2">
    <location>
        <begin position="415"/>
        <end position="541"/>
    </location>
</feature>
<evidence type="ECO:0000313" key="4">
    <source>
        <dbReference type="Proteomes" id="UP000242496"/>
    </source>
</evidence>
<dbReference type="InterPro" id="IPR036388">
    <property type="entry name" value="WH-like_DNA-bd_sf"/>
</dbReference>
<dbReference type="Gene3D" id="2.40.10.200">
    <property type="entry name" value="STY4665 C-terminal domain-like"/>
    <property type="match status" value="1"/>
</dbReference>
<dbReference type="AlphaFoldDB" id="A0A1I7J178"/>
<evidence type="ECO:0000313" key="3">
    <source>
        <dbReference type="EMBL" id="SFU78933.1"/>
    </source>
</evidence>
<feature type="domain" description="Uncharacterised" evidence="1">
    <location>
        <begin position="38"/>
        <end position="232"/>
    </location>
</feature>
<dbReference type="OrthoDB" id="6190309at2"/>
<dbReference type="InterPro" id="IPR022391">
    <property type="entry name" value="ICE_relaxase_PFGI-1"/>
</dbReference>
<dbReference type="RefSeq" id="WP_041982146.1">
    <property type="nucleotide sequence ID" value="NZ_CAWRBG010000039.1"/>
</dbReference>
<reference evidence="4" key="1">
    <citation type="submission" date="2016-10" db="EMBL/GenBank/DDBJ databases">
        <authorList>
            <person name="Varghese N."/>
            <person name="Submissions S."/>
        </authorList>
    </citation>
    <scope>NUCLEOTIDE SEQUENCE [LARGE SCALE GENOMIC DNA]</scope>
    <source>
        <strain evidence="4">DSM 18168</strain>
    </source>
</reference>
<proteinExistence type="predicted"/>
<dbReference type="Pfam" id="PF07514">
    <property type="entry name" value="TraI_2"/>
    <property type="match status" value="1"/>
</dbReference>
<gene>
    <name evidence="3" type="ORF">SAMN05421784_12614</name>
</gene>
<dbReference type="InterPro" id="IPR011093">
    <property type="entry name" value="TraI_2_C"/>
</dbReference>
<dbReference type="Pfam" id="PF07515">
    <property type="entry name" value="TraI_2_C"/>
    <property type="match status" value="1"/>
</dbReference>
<organism evidence="3 4">
    <name type="scientific">Xenorhabdus koppenhoeferi</name>
    <dbReference type="NCBI Taxonomy" id="351659"/>
    <lineage>
        <taxon>Bacteria</taxon>
        <taxon>Pseudomonadati</taxon>
        <taxon>Pseudomonadota</taxon>
        <taxon>Gammaproteobacteria</taxon>
        <taxon>Enterobacterales</taxon>
        <taxon>Morganellaceae</taxon>
        <taxon>Xenorhabdus</taxon>
    </lineage>
</organism>
<protein>
    <submittedName>
        <fullName evidence="3">Integrating conjugative element relaxase, PFL_4751 family</fullName>
    </submittedName>
</protein>
<dbReference type="Gene3D" id="1.10.10.10">
    <property type="entry name" value="Winged helix-like DNA-binding domain superfamily/Winged helix DNA-binding domain"/>
    <property type="match status" value="1"/>
</dbReference>
<keyword evidence="4" id="KW-1185">Reference proteome</keyword>
<dbReference type="Gene3D" id="1.10.3210.40">
    <property type="match status" value="1"/>
</dbReference>
<dbReference type="STRING" id="351659.SAMN05421784_12614"/>
<dbReference type="Proteomes" id="UP000242496">
    <property type="component" value="Unassembled WGS sequence"/>
</dbReference>
<accession>A0A1I7J178</accession>
<sequence>MKMLKKLLYRNKLSVSGGNKKEKSTPVAPDGYFLPQLSCDLLDIPYRKVYLQQLWENVSLPKSQYEELFLSPLRNCAGRMQNLPAFSQGEFSQSGGLLDLTLLTMVYSVRLAKKRMLPIGGLPEDQANQSSAWNAVVFYSAMLHWVPLMGHFEGEYADQRSWIPGVTIPERAYRFRFKSDNVAIADLRCVLGALMSYTLLPEKSICWLSETPAALHALVNCTMGRQNDISLLIDEAISKLPELPKMDVPSNEAGSSSIVESAPTIQPSIYVDIDLQKTIEKNGLSISTDIQEENTTSIILEPNVFSSEISTLESSKQEILSESMKEVIDDDLQTAMSLLGIETDMVHQDENIELCSLNDISDQQHAVKITYGENKLGYNSLYENNSVEIVKKDVIISETVKLNSQKQNEDQSLKTKFWEWLKKGLKDSEIKFNTADAKIHSVAGFLFLQTPAIFFLFLREHPSLDVDHHTLLSAFESLNVHRIEKKGGKRKYHYVCKIYPIPIIKITEETQKKNKFIRASGYLVKASLIFGTSVPSDSTFVDFTSG</sequence>
<dbReference type="InterPro" id="IPR036390">
    <property type="entry name" value="WH_DNA-bd_sf"/>
</dbReference>
<evidence type="ECO:0000259" key="1">
    <source>
        <dbReference type="Pfam" id="PF07514"/>
    </source>
</evidence>
<dbReference type="NCBIfam" id="TIGR03760">
    <property type="entry name" value="ICE_TraI_Pfluor"/>
    <property type="match status" value="1"/>
</dbReference>
<dbReference type="EMBL" id="FPBJ01000026">
    <property type="protein sequence ID" value="SFU78933.1"/>
    <property type="molecule type" value="Genomic_DNA"/>
</dbReference>
<name>A0A1I7J178_9GAMM</name>